<protein>
    <recommendedName>
        <fullName evidence="4">BACON domain-containing protein</fullName>
    </recommendedName>
</protein>
<dbReference type="Proteomes" id="UP000318946">
    <property type="component" value="Chromosome"/>
</dbReference>
<evidence type="ECO:0000256" key="1">
    <source>
        <dbReference type="SAM" id="SignalP"/>
    </source>
</evidence>
<feature type="chain" id="PRO_5021240147" description="BACON domain-containing protein" evidence="1">
    <location>
        <begin position="17"/>
        <end position="683"/>
    </location>
</feature>
<gene>
    <name evidence="2" type="ORF">A5CBH24_11350</name>
</gene>
<organism evidence="2 3">
    <name type="scientific">Alistipes communis</name>
    <dbReference type="NCBI Taxonomy" id="2585118"/>
    <lineage>
        <taxon>Bacteria</taxon>
        <taxon>Pseudomonadati</taxon>
        <taxon>Bacteroidota</taxon>
        <taxon>Bacteroidia</taxon>
        <taxon>Bacteroidales</taxon>
        <taxon>Rikenellaceae</taxon>
        <taxon>Alistipes</taxon>
    </lineage>
</organism>
<name>A0A4Y1WSI6_9BACT</name>
<sequence length="683" mass="74060">MKRFLTFLFAASALLAGGCSDSDTDDPAPPEAPAPVIKLPEAVAASPLSVSPEGGTSWFEYEVENPVEGEAIAASTTDAWVHSFDYSVSGRIGFAFDPSEGEVRIANVALTYKGAEKKVVTLLQPAPETPELTFDIRVSGIDGSSAVVAWTPSDDTASYVPMVVEKSLFDSYATEADYIRSDIEYIQGQADLAGKTFAEMLDMFLTTGPTGEQTISGLASDTDYYAYAYGMTAEGVATSAISKTEFRTGPFSCEFAIAHEETESTCDVEVTPSNTGCFYYFDLAAKADFDTWGTDAEIVASVVADLKETAAYYQANGYDLDWTDFLSIGPDGYEFTKLSPDTEYVVYAFALTEEGRPLTGVTRETVRTEAFVPTDDCTFGISFRNVSVTAFDISVRPSNAATRYYIGVCSKELFDKNTPSSIADAFIEMENGYEIDWAGNEYIWTGDVTVDTDTDLAMGDLDAGTDYVAVVFGVSTEGVRTTEVASAVQRTSELVPSTMTIGLNVRDVTASGAKFDVTPSNTDEVYFADVFVYDEYTAYDEGKEAYAEVYMDILKAYGLFDYSLYSGNRTVDFTDMLEPSTTYVAVAFGYNGGRTTKIFESEPFTTSAAASGTVAKTVRSRRHGSLGAFRPERRSIEKRLLVDAGSPRGTLARFSSVADLRELPLQGLRGEPSDAAGLRLRRF</sequence>
<dbReference type="OrthoDB" id="1005189at2"/>
<reference evidence="3" key="1">
    <citation type="submission" date="2019-06" db="EMBL/GenBank/DDBJ databases">
        <title>Alistipes onderdonkii subsp. vulgaris subsp. nov., Alistipes dispar sp. nov. and Alistipes communis sp. nov., isolated from human faeces, and creation of Alistipes onderdonkii subsp. onderdonkii subsp. nov.</title>
        <authorList>
            <person name="Sakamoto M."/>
            <person name="Ikeyama N."/>
            <person name="Ogata Y."/>
            <person name="Suda W."/>
            <person name="Iino T."/>
            <person name="Hattori M."/>
            <person name="Ohkuma M."/>
        </authorList>
    </citation>
    <scope>NUCLEOTIDE SEQUENCE [LARGE SCALE GENOMIC DNA]</scope>
    <source>
        <strain evidence="3">5CBH24</strain>
    </source>
</reference>
<dbReference type="GeneID" id="78341853"/>
<dbReference type="RefSeq" id="WP_141412461.1">
    <property type="nucleotide sequence ID" value="NZ_AP019735.1"/>
</dbReference>
<dbReference type="PROSITE" id="PS51257">
    <property type="entry name" value="PROKAR_LIPOPROTEIN"/>
    <property type="match status" value="1"/>
</dbReference>
<keyword evidence="3" id="KW-1185">Reference proteome</keyword>
<keyword evidence="1" id="KW-0732">Signal</keyword>
<dbReference type="KEGG" id="acou:A5CBH24_11350"/>
<evidence type="ECO:0008006" key="4">
    <source>
        <dbReference type="Google" id="ProtNLM"/>
    </source>
</evidence>
<evidence type="ECO:0000313" key="2">
    <source>
        <dbReference type="EMBL" id="BBL03822.1"/>
    </source>
</evidence>
<feature type="signal peptide" evidence="1">
    <location>
        <begin position="1"/>
        <end position="16"/>
    </location>
</feature>
<proteinExistence type="predicted"/>
<evidence type="ECO:0000313" key="3">
    <source>
        <dbReference type="Proteomes" id="UP000318946"/>
    </source>
</evidence>
<accession>A0A4Y1WSI6</accession>
<dbReference type="EMBL" id="AP019735">
    <property type="protein sequence ID" value="BBL03822.1"/>
    <property type="molecule type" value="Genomic_DNA"/>
</dbReference>
<dbReference type="AlphaFoldDB" id="A0A4Y1WSI6"/>